<evidence type="ECO:0000256" key="16">
    <source>
        <dbReference type="ARBA" id="ARBA00057382"/>
    </source>
</evidence>
<dbReference type="PROSITE" id="PS00107">
    <property type="entry name" value="PROTEIN_KINASE_ATP"/>
    <property type="match status" value="1"/>
</dbReference>
<evidence type="ECO:0000256" key="9">
    <source>
        <dbReference type="ARBA" id="ARBA00022842"/>
    </source>
</evidence>
<evidence type="ECO:0000256" key="4">
    <source>
        <dbReference type="ARBA" id="ARBA00022679"/>
    </source>
</evidence>
<evidence type="ECO:0000256" key="19">
    <source>
        <dbReference type="ARBA" id="ARBA00077427"/>
    </source>
</evidence>
<evidence type="ECO:0000256" key="22">
    <source>
        <dbReference type="SAM" id="MobiDB-lite"/>
    </source>
</evidence>
<evidence type="ECO:0000256" key="11">
    <source>
        <dbReference type="ARBA" id="ARBA00038035"/>
    </source>
</evidence>
<feature type="compositionally biased region" description="Polar residues" evidence="22">
    <location>
        <begin position="119"/>
        <end position="133"/>
    </location>
</feature>
<evidence type="ECO:0000256" key="6">
    <source>
        <dbReference type="ARBA" id="ARBA00022741"/>
    </source>
</evidence>
<keyword evidence="7 26" id="KW-0418">Kinase</keyword>
<dbReference type="Gene3D" id="3.10.20.90">
    <property type="entry name" value="Phosphatidylinositol 3-kinase Catalytic Subunit, Chain A, domain 1"/>
    <property type="match status" value="1"/>
</dbReference>
<keyword evidence="6 20" id="KW-0547">Nucleotide-binding</keyword>
<dbReference type="SUPFAM" id="SSF54277">
    <property type="entry name" value="CAD &amp; PB1 domains"/>
    <property type="match status" value="1"/>
</dbReference>
<dbReference type="Pfam" id="PF00564">
    <property type="entry name" value="PB1"/>
    <property type="match status" value="1"/>
</dbReference>
<evidence type="ECO:0000256" key="12">
    <source>
        <dbReference type="ARBA" id="ARBA00038999"/>
    </source>
</evidence>
<dbReference type="PROSITE" id="PS50011">
    <property type="entry name" value="PROTEIN_KINASE_DOM"/>
    <property type="match status" value="1"/>
</dbReference>
<dbReference type="PROSITE" id="PS00108">
    <property type="entry name" value="PROTEIN_KINASE_ST"/>
    <property type="match status" value="1"/>
</dbReference>
<keyword evidence="9" id="KW-0460">Magnesium</keyword>
<keyword evidence="2 21" id="KW-0723">Serine/threonine-protein kinase</keyword>
<dbReference type="Proteomes" id="UP001652624">
    <property type="component" value="Chromosome 16"/>
</dbReference>
<keyword evidence="4" id="KW-0808">Transferase</keyword>
<dbReference type="InterPro" id="IPR000719">
    <property type="entry name" value="Prot_kinase_dom"/>
</dbReference>
<dbReference type="CDD" id="cd06619">
    <property type="entry name" value="PKc_MKK5"/>
    <property type="match status" value="1"/>
</dbReference>
<dbReference type="GO" id="GO:0005524">
    <property type="term" value="F:ATP binding"/>
    <property type="evidence" value="ECO:0007669"/>
    <property type="project" value="UniProtKB-UniRule"/>
</dbReference>
<dbReference type="FunFam" id="1.10.510.10:FF:000296">
    <property type="entry name" value="Dual specificity mitogen-activated protein kinase kinase 5"/>
    <property type="match status" value="1"/>
</dbReference>
<feature type="region of interest" description="Disordered" evidence="22">
    <location>
        <begin position="114"/>
        <end position="133"/>
    </location>
</feature>
<comment type="subunit">
    <text evidence="17">Interacts with PARD6A, MAP3K3 and MAPK7. Forms a complex with SQSTM1 and PRKCZ or PRKCI.</text>
</comment>
<comment type="catalytic activity">
    <reaction evidence="14">
        <text>L-threonyl-[protein] + ATP = O-phospho-L-threonyl-[protein] + ADP + H(+)</text>
        <dbReference type="Rhea" id="RHEA:46608"/>
        <dbReference type="Rhea" id="RHEA-COMP:11060"/>
        <dbReference type="Rhea" id="RHEA-COMP:11605"/>
        <dbReference type="ChEBI" id="CHEBI:15378"/>
        <dbReference type="ChEBI" id="CHEBI:30013"/>
        <dbReference type="ChEBI" id="CHEBI:30616"/>
        <dbReference type="ChEBI" id="CHEBI:61977"/>
        <dbReference type="ChEBI" id="CHEBI:456216"/>
        <dbReference type="EC" id="2.7.12.2"/>
    </reaction>
</comment>
<dbReference type="InterPro" id="IPR017441">
    <property type="entry name" value="Protein_kinase_ATP_BS"/>
</dbReference>
<gene>
    <name evidence="26" type="primary">MAP2K5</name>
</gene>
<dbReference type="Gene3D" id="3.30.200.20">
    <property type="entry name" value="Phosphorylase Kinase, domain 1"/>
    <property type="match status" value="1"/>
</dbReference>
<comment type="catalytic activity">
    <reaction evidence="15">
        <text>L-tyrosyl-[protein] + ATP = O-phospho-L-tyrosyl-[protein] + ADP + H(+)</text>
        <dbReference type="Rhea" id="RHEA:10596"/>
        <dbReference type="Rhea" id="RHEA-COMP:10136"/>
        <dbReference type="Rhea" id="RHEA-COMP:20101"/>
        <dbReference type="ChEBI" id="CHEBI:15378"/>
        <dbReference type="ChEBI" id="CHEBI:30616"/>
        <dbReference type="ChEBI" id="CHEBI:46858"/>
        <dbReference type="ChEBI" id="CHEBI:61978"/>
        <dbReference type="ChEBI" id="CHEBI:456216"/>
        <dbReference type="EC" id="2.7.12.2"/>
    </reaction>
</comment>
<dbReference type="EC" id="2.7.12.2" evidence="12"/>
<comment type="similarity">
    <text evidence="11">Belongs to the protein kinase superfamily. STE Ser/Thr protein kinase family. MAP kinase kinase subfamily.</text>
</comment>
<keyword evidence="10" id="KW-0829">Tyrosine-protein kinase</keyword>
<evidence type="ECO:0000256" key="1">
    <source>
        <dbReference type="ARBA" id="ARBA00001946"/>
    </source>
</evidence>
<accession>A0A1S3WU14</accession>
<dbReference type="GO" id="GO:0004713">
    <property type="term" value="F:protein tyrosine kinase activity"/>
    <property type="evidence" value="ECO:0007669"/>
    <property type="project" value="UniProtKB-KW"/>
</dbReference>
<evidence type="ECO:0000259" key="23">
    <source>
        <dbReference type="PROSITE" id="PS50011"/>
    </source>
</evidence>
<dbReference type="SMART" id="SM00666">
    <property type="entry name" value="PB1"/>
    <property type="match status" value="1"/>
</dbReference>
<dbReference type="SMART" id="SM00220">
    <property type="entry name" value="S_TKc"/>
    <property type="match status" value="1"/>
</dbReference>
<keyword evidence="8 20" id="KW-0067">ATP-binding</keyword>
<comment type="function">
    <text evidence="16">Acts as a scaffold for the formation of a ternary MAP3K2/MAP3K3-MAP3K5-MAPK7 signaling complex. Activation of this pathway appears to play a critical role in protecting cells from stress-induced apoptosis, neuronal survival and cardiac development and angiogenesis. As part of the MAPK/ERK signaling pathway, acts as a negative regulator of apoptosis in cardiomyocytes via promotion of STUB1/CHIP-mediated ubiquitination and degradation of ICER-type isoforms of CREM.</text>
</comment>
<dbReference type="GO" id="GO:0004708">
    <property type="term" value="F:MAP kinase kinase activity"/>
    <property type="evidence" value="ECO:0007669"/>
    <property type="project" value="UniProtKB-EC"/>
</dbReference>
<dbReference type="GO" id="GO:0046872">
    <property type="term" value="F:metal ion binding"/>
    <property type="evidence" value="ECO:0007669"/>
    <property type="project" value="UniProtKB-KW"/>
</dbReference>
<evidence type="ECO:0000256" key="17">
    <source>
        <dbReference type="ARBA" id="ARBA00063515"/>
    </source>
</evidence>
<sequence length="427" mass="47646">MDSPGLVIRIRIPNSGAVDWTVHAGPQLLFRDVLDVIGQVLPEATTTAFEYEDEDGDRITVRSDEEMKAMLSYYYCTVMEQQVDGQLIEPLQIFPRACKPPGERNIHGLKVNTRAGAPQHSSPAASDSLPSNSLKKSSAELKKILANGQMNEQDIRYRDTLGHGNGGTVYKAYHVPSGKTLAVKVILLDITLELQKQIMSELEILYKCDSSYIIGFYGAFFVENRISICTEFMDGGSLDVYRKIPEPVLGRIAGAVVKGLTYLWSLKILHRDVKPSNMLVNTRGQVKLCDFGVSTQLVNSIAKTYVGTNAYMAPERISGEQYGIHSDVWSLGISFMEIQKNQGSLMPLQLLQCIVDEDSPVLPVGEFSEPFVHFITQCMRKQPKERPAPEELMGHPFILQFNDGDPTAVSMWVCRALEERRRQQGPT</sequence>
<evidence type="ECO:0000256" key="20">
    <source>
        <dbReference type="PROSITE-ProRule" id="PRU10141"/>
    </source>
</evidence>
<dbReference type="InterPro" id="IPR000270">
    <property type="entry name" value="PB1_dom"/>
</dbReference>
<proteinExistence type="inferred from homology"/>
<evidence type="ECO:0000313" key="26">
    <source>
        <dbReference type="RefSeq" id="XP_016049830.1"/>
    </source>
</evidence>
<dbReference type="GO" id="GO:0004674">
    <property type="term" value="F:protein serine/threonine kinase activity"/>
    <property type="evidence" value="ECO:0007669"/>
    <property type="project" value="UniProtKB-KW"/>
</dbReference>
<dbReference type="GeneID" id="103126307"/>
<dbReference type="RefSeq" id="XP_016049830.1">
    <property type="nucleotide sequence ID" value="XM_016194344.2"/>
</dbReference>
<keyword evidence="5" id="KW-0479">Metal-binding</keyword>
<dbReference type="OrthoDB" id="10252354at2759"/>
<name>A0A1S3WU14_ERIEU</name>
<evidence type="ECO:0000256" key="21">
    <source>
        <dbReference type="RuleBase" id="RU000304"/>
    </source>
</evidence>
<dbReference type="InterPro" id="IPR053793">
    <property type="entry name" value="PB1-like"/>
</dbReference>
<dbReference type="AlphaFoldDB" id="A0A1S3WU14"/>
<dbReference type="PANTHER" id="PTHR47238:SF4">
    <property type="entry name" value="MITOGEN-ACTIVATED PROTEIN KINASE KINASE 5"/>
    <property type="match status" value="1"/>
</dbReference>
<feature type="domain" description="PB1" evidence="24">
    <location>
        <begin position="7"/>
        <end position="98"/>
    </location>
</feature>
<dbReference type="InterPro" id="IPR052468">
    <property type="entry name" value="Dual_spec_MAPK_kinase"/>
</dbReference>
<dbReference type="CTD" id="5607"/>
<dbReference type="Gene3D" id="1.10.510.10">
    <property type="entry name" value="Transferase(Phosphotransferase) domain 1"/>
    <property type="match status" value="1"/>
</dbReference>
<comment type="catalytic activity">
    <reaction evidence="13">
        <text>L-seryl-[protein] + ATP = O-phospho-L-seryl-[protein] + ADP + H(+)</text>
        <dbReference type="Rhea" id="RHEA:17989"/>
        <dbReference type="Rhea" id="RHEA-COMP:9863"/>
        <dbReference type="Rhea" id="RHEA-COMP:11604"/>
        <dbReference type="ChEBI" id="CHEBI:15378"/>
        <dbReference type="ChEBI" id="CHEBI:29999"/>
        <dbReference type="ChEBI" id="CHEBI:30616"/>
        <dbReference type="ChEBI" id="CHEBI:83421"/>
        <dbReference type="ChEBI" id="CHEBI:456216"/>
        <dbReference type="EC" id="2.7.12.2"/>
    </reaction>
</comment>
<dbReference type="PROSITE" id="PS51745">
    <property type="entry name" value="PB1"/>
    <property type="match status" value="1"/>
</dbReference>
<evidence type="ECO:0000256" key="8">
    <source>
        <dbReference type="ARBA" id="ARBA00022840"/>
    </source>
</evidence>
<dbReference type="PANTHER" id="PTHR47238">
    <property type="entry name" value="MITOGEN-ACTIVATED PROTEIN KINASE KINASE 5"/>
    <property type="match status" value="1"/>
</dbReference>
<evidence type="ECO:0000256" key="14">
    <source>
        <dbReference type="ARBA" id="ARBA00049299"/>
    </source>
</evidence>
<dbReference type="InterPro" id="IPR011009">
    <property type="entry name" value="Kinase-like_dom_sf"/>
</dbReference>
<evidence type="ECO:0000256" key="15">
    <source>
        <dbReference type="ARBA" id="ARBA00051693"/>
    </source>
</evidence>
<comment type="cofactor">
    <cofactor evidence="1">
        <name>Mg(2+)</name>
        <dbReference type="ChEBI" id="CHEBI:18420"/>
    </cofactor>
</comment>
<evidence type="ECO:0000256" key="5">
    <source>
        <dbReference type="ARBA" id="ARBA00022723"/>
    </source>
</evidence>
<keyword evidence="3" id="KW-0597">Phosphoprotein</keyword>
<evidence type="ECO:0000256" key="10">
    <source>
        <dbReference type="ARBA" id="ARBA00023137"/>
    </source>
</evidence>
<evidence type="ECO:0000313" key="25">
    <source>
        <dbReference type="Proteomes" id="UP001652624"/>
    </source>
</evidence>
<reference evidence="26" key="1">
    <citation type="submission" date="2025-08" db="UniProtKB">
        <authorList>
            <consortium name="RefSeq"/>
        </authorList>
    </citation>
    <scope>IDENTIFICATION</scope>
</reference>
<dbReference type="FunFam" id="3.10.20.90:FF:000085">
    <property type="entry name" value="Dual specificity mitogen-activated protein kinase kinase 5"/>
    <property type="match status" value="1"/>
</dbReference>
<feature type="domain" description="Protein kinase" evidence="23">
    <location>
        <begin position="155"/>
        <end position="398"/>
    </location>
</feature>
<evidence type="ECO:0000256" key="2">
    <source>
        <dbReference type="ARBA" id="ARBA00022527"/>
    </source>
</evidence>
<evidence type="ECO:0000259" key="24">
    <source>
        <dbReference type="PROSITE" id="PS51745"/>
    </source>
</evidence>
<dbReference type="SUPFAM" id="SSF56112">
    <property type="entry name" value="Protein kinase-like (PK-like)"/>
    <property type="match status" value="1"/>
</dbReference>
<dbReference type="CDD" id="cd06395">
    <property type="entry name" value="PB1_Map2k5"/>
    <property type="match status" value="1"/>
</dbReference>
<evidence type="ECO:0000256" key="18">
    <source>
        <dbReference type="ARBA" id="ARBA00073836"/>
    </source>
</evidence>
<dbReference type="FunFam" id="3.30.200.20:FF:000197">
    <property type="entry name" value="dual specificity mitogen-activated protein kinase kinase 5"/>
    <property type="match status" value="1"/>
</dbReference>
<evidence type="ECO:0000256" key="7">
    <source>
        <dbReference type="ARBA" id="ARBA00022777"/>
    </source>
</evidence>
<evidence type="ECO:0000256" key="3">
    <source>
        <dbReference type="ARBA" id="ARBA00022553"/>
    </source>
</evidence>
<keyword evidence="25" id="KW-1185">Reference proteome</keyword>
<dbReference type="Pfam" id="PF00069">
    <property type="entry name" value="Pkinase"/>
    <property type="match status" value="1"/>
</dbReference>
<dbReference type="InterPro" id="IPR008271">
    <property type="entry name" value="Ser/Thr_kinase_AS"/>
</dbReference>
<protein>
    <recommendedName>
        <fullName evidence="18">Dual specificity mitogen-activated protein kinase kinase 5</fullName>
        <ecNumber evidence="12">2.7.12.2</ecNumber>
    </recommendedName>
    <alternativeName>
        <fullName evidence="19">MAPK/ERK kinase 5</fullName>
    </alternativeName>
</protein>
<feature type="binding site" evidence="20">
    <location>
        <position position="184"/>
    </location>
    <ligand>
        <name>ATP</name>
        <dbReference type="ChEBI" id="CHEBI:30616"/>
    </ligand>
</feature>
<organism evidence="25 26">
    <name type="scientific">Erinaceus europaeus</name>
    <name type="common">Western European hedgehog</name>
    <dbReference type="NCBI Taxonomy" id="9365"/>
    <lineage>
        <taxon>Eukaryota</taxon>
        <taxon>Metazoa</taxon>
        <taxon>Chordata</taxon>
        <taxon>Craniata</taxon>
        <taxon>Vertebrata</taxon>
        <taxon>Euteleostomi</taxon>
        <taxon>Mammalia</taxon>
        <taxon>Eutheria</taxon>
        <taxon>Laurasiatheria</taxon>
        <taxon>Eulipotyphla</taxon>
        <taxon>Erinaceidae</taxon>
        <taxon>Erinaceinae</taxon>
        <taxon>Erinaceus</taxon>
    </lineage>
</organism>
<evidence type="ECO:0000256" key="13">
    <source>
        <dbReference type="ARBA" id="ARBA00049014"/>
    </source>
</evidence>
<dbReference type="InterPro" id="IPR034851">
    <property type="entry name" value="PB1_MAP2K5"/>
</dbReference>